<dbReference type="FunFam" id="3.40.50.1000:FF:000203">
    <property type="entry name" value="Phospholipid-transporting ATPase"/>
    <property type="match status" value="1"/>
</dbReference>
<evidence type="ECO:0000256" key="6">
    <source>
        <dbReference type="ARBA" id="ARBA00022840"/>
    </source>
</evidence>
<dbReference type="InterPro" id="IPR032631">
    <property type="entry name" value="P-type_ATPase_N"/>
</dbReference>
<feature type="binding site" evidence="13">
    <location>
        <position position="398"/>
    </location>
    <ligand>
        <name>ATP</name>
        <dbReference type="ChEBI" id="CHEBI:30616"/>
    </ligand>
</feature>
<evidence type="ECO:0000256" key="4">
    <source>
        <dbReference type="ARBA" id="ARBA00022723"/>
    </source>
</evidence>
<comment type="catalytic activity">
    <reaction evidence="11 15">
        <text>ATP + H2O + phospholipidSide 1 = ADP + phosphate + phospholipidSide 2.</text>
        <dbReference type="EC" id="7.6.2.1"/>
    </reaction>
</comment>
<feature type="binding site" evidence="13">
    <location>
        <position position="540"/>
    </location>
    <ligand>
        <name>ATP</name>
        <dbReference type="ChEBI" id="CHEBI:30616"/>
    </ligand>
</feature>
<dbReference type="EC" id="7.6.2.1" evidence="15"/>
<dbReference type="AlphaFoldDB" id="A0A0S4JUG6"/>
<feature type="binding site" evidence="13">
    <location>
        <position position="656"/>
    </location>
    <ligand>
        <name>ATP</name>
        <dbReference type="ChEBI" id="CHEBI:30616"/>
    </ligand>
</feature>
<dbReference type="PANTHER" id="PTHR24092:SF150">
    <property type="entry name" value="PHOSPHOLIPID-TRANSPORTING ATPASE"/>
    <property type="match status" value="1"/>
</dbReference>
<dbReference type="InterPro" id="IPR023299">
    <property type="entry name" value="ATPase_P-typ_cyto_dom_N"/>
</dbReference>
<evidence type="ECO:0000259" key="17">
    <source>
        <dbReference type="Pfam" id="PF16212"/>
    </source>
</evidence>
<evidence type="ECO:0000256" key="11">
    <source>
        <dbReference type="ARBA" id="ARBA00034036"/>
    </source>
</evidence>
<dbReference type="SUPFAM" id="SSF81665">
    <property type="entry name" value="Calcium ATPase, transmembrane domain M"/>
    <property type="match status" value="1"/>
</dbReference>
<evidence type="ECO:0000256" key="8">
    <source>
        <dbReference type="ARBA" id="ARBA00022967"/>
    </source>
</evidence>
<evidence type="ECO:0000256" key="13">
    <source>
        <dbReference type="PIRSR" id="PIRSR606539-2"/>
    </source>
</evidence>
<feature type="domain" description="P-type ATPase N-terminal" evidence="16">
    <location>
        <begin position="13"/>
        <end position="78"/>
    </location>
</feature>
<dbReference type="NCBIfam" id="TIGR01494">
    <property type="entry name" value="ATPase_P-type"/>
    <property type="match status" value="1"/>
</dbReference>
<dbReference type="Pfam" id="PF13246">
    <property type="entry name" value="Cation_ATPase"/>
    <property type="match status" value="1"/>
</dbReference>
<feature type="transmembrane region" description="Helical" evidence="15">
    <location>
        <begin position="918"/>
        <end position="937"/>
    </location>
</feature>
<keyword evidence="10 15" id="KW-0472">Membrane</keyword>
<feature type="binding site" evidence="13">
    <location>
        <position position="576"/>
    </location>
    <ligand>
        <name>ATP</name>
        <dbReference type="ChEBI" id="CHEBI:30616"/>
    </ligand>
</feature>
<dbReference type="InterPro" id="IPR044492">
    <property type="entry name" value="P_typ_ATPase_HD_dom"/>
</dbReference>
<dbReference type="EMBL" id="CYKH01002180">
    <property type="protein sequence ID" value="CUG93673.1"/>
    <property type="molecule type" value="Genomic_DNA"/>
</dbReference>
<dbReference type="VEuPathDB" id="TriTrypDB:BSAL_44100"/>
<evidence type="ECO:0000256" key="3">
    <source>
        <dbReference type="ARBA" id="ARBA00022692"/>
    </source>
</evidence>
<evidence type="ECO:0000256" key="2">
    <source>
        <dbReference type="ARBA" id="ARBA00008109"/>
    </source>
</evidence>
<feature type="transmembrane region" description="Helical" evidence="15">
    <location>
        <begin position="980"/>
        <end position="1005"/>
    </location>
</feature>
<dbReference type="InterPro" id="IPR023298">
    <property type="entry name" value="ATPase_P-typ_TM_dom_sf"/>
</dbReference>
<feature type="binding site" evidence="14">
    <location>
        <position position="778"/>
    </location>
    <ligand>
        <name>Mg(2+)</name>
        <dbReference type="ChEBI" id="CHEBI:18420"/>
    </ligand>
</feature>
<evidence type="ECO:0000256" key="12">
    <source>
        <dbReference type="PIRSR" id="PIRSR606539-1"/>
    </source>
</evidence>
<accession>A0A0S4JUG6</accession>
<dbReference type="SUPFAM" id="SSF81660">
    <property type="entry name" value="Metal cation-transporting ATPase, ATP-binding domain N"/>
    <property type="match status" value="1"/>
</dbReference>
<dbReference type="Gene3D" id="2.70.150.10">
    <property type="entry name" value="Calcium-transporting ATPase, cytoplasmic transduction domain A"/>
    <property type="match status" value="1"/>
</dbReference>
<reference evidence="19" key="1">
    <citation type="submission" date="2015-09" db="EMBL/GenBank/DDBJ databases">
        <authorList>
            <consortium name="Pathogen Informatics"/>
        </authorList>
    </citation>
    <scope>NUCLEOTIDE SEQUENCE [LARGE SCALE GENOMIC DNA]</scope>
    <source>
        <strain evidence="19">Lake Konstanz</strain>
    </source>
</reference>
<keyword evidence="9 15" id="KW-1133">Transmembrane helix</keyword>
<feature type="binding site" evidence="13">
    <location>
        <position position="397"/>
    </location>
    <ligand>
        <name>ATP</name>
        <dbReference type="ChEBI" id="CHEBI:30616"/>
    </ligand>
</feature>
<feature type="binding site" evidence="14">
    <location>
        <position position="397"/>
    </location>
    <ligand>
        <name>Mg(2+)</name>
        <dbReference type="ChEBI" id="CHEBI:18420"/>
    </ligand>
</feature>
<dbReference type="PANTHER" id="PTHR24092">
    <property type="entry name" value="PROBABLE PHOSPHOLIPID-TRANSPORTING ATPASE"/>
    <property type="match status" value="1"/>
</dbReference>
<evidence type="ECO:0000259" key="16">
    <source>
        <dbReference type="Pfam" id="PF16209"/>
    </source>
</evidence>
<feature type="transmembrane region" description="Helical" evidence="15">
    <location>
        <begin position="330"/>
        <end position="352"/>
    </location>
</feature>
<dbReference type="Gene3D" id="3.40.50.1000">
    <property type="entry name" value="HAD superfamily/HAD-like"/>
    <property type="match status" value="1"/>
</dbReference>
<dbReference type="PROSITE" id="PS00154">
    <property type="entry name" value="ATPASE_E1_E2"/>
    <property type="match status" value="1"/>
</dbReference>
<feature type="binding site" evidence="14">
    <location>
        <position position="782"/>
    </location>
    <ligand>
        <name>Mg(2+)</name>
        <dbReference type="ChEBI" id="CHEBI:18420"/>
    </ligand>
</feature>
<dbReference type="InterPro" id="IPR036412">
    <property type="entry name" value="HAD-like_sf"/>
</dbReference>
<evidence type="ECO:0000256" key="10">
    <source>
        <dbReference type="ARBA" id="ARBA00023136"/>
    </source>
</evidence>
<dbReference type="SFLD" id="SFLDF00027">
    <property type="entry name" value="p-type_atpase"/>
    <property type="match status" value="1"/>
</dbReference>
<evidence type="ECO:0000256" key="15">
    <source>
        <dbReference type="RuleBase" id="RU362033"/>
    </source>
</evidence>
<evidence type="ECO:0000256" key="1">
    <source>
        <dbReference type="ARBA" id="ARBA00004141"/>
    </source>
</evidence>
<dbReference type="Proteomes" id="UP000051952">
    <property type="component" value="Unassembled WGS sequence"/>
</dbReference>
<comment type="subcellular location">
    <subcellularLocation>
        <location evidence="1 15">Membrane</location>
        <topology evidence="1 15">Multi-pass membrane protein</topology>
    </subcellularLocation>
</comment>
<dbReference type="GO" id="GO:0016887">
    <property type="term" value="F:ATP hydrolysis activity"/>
    <property type="evidence" value="ECO:0007669"/>
    <property type="project" value="InterPro"/>
</dbReference>
<dbReference type="NCBIfam" id="TIGR01652">
    <property type="entry name" value="ATPase-Plipid"/>
    <property type="match status" value="1"/>
</dbReference>
<dbReference type="PRINTS" id="PR00119">
    <property type="entry name" value="CATATPASE"/>
</dbReference>
<dbReference type="SUPFAM" id="SSF81653">
    <property type="entry name" value="Calcium ATPase, transduction domain A"/>
    <property type="match status" value="1"/>
</dbReference>
<dbReference type="InterPro" id="IPR001757">
    <property type="entry name" value="P_typ_ATPase"/>
</dbReference>
<name>A0A0S4JUG6_BODSA</name>
<dbReference type="Gene3D" id="3.40.1110.10">
    <property type="entry name" value="Calcium-transporting ATPase, cytoplasmic domain N"/>
    <property type="match status" value="1"/>
</dbReference>
<feature type="binding site" evidence="13">
    <location>
        <position position="657"/>
    </location>
    <ligand>
        <name>ATP</name>
        <dbReference type="ChEBI" id="CHEBI:30616"/>
    </ligand>
</feature>
<keyword evidence="3 15" id="KW-0812">Transmembrane</keyword>
<dbReference type="InterPro" id="IPR008250">
    <property type="entry name" value="ATPase_P-typ_transduc_dom_A_sf"/>
</dbReference>
<comment type="cofactor">
    <cofactor evidence="14">
        <name>Mg(2+)</name>
        <dbReference type="ChEBI" id="CHEBI:18420"/>
    </cofactor>
</comment>
<dbReference type="GO" id="GO:0045332">
    <property type="term" value="P:phospholipid translocation"/>
    <property type="evidence" value="ECO:0007669"/>
    <property type="project" value="TreeGrafter"/>
</dbReference>
<keyword evidence="7 14" id="KW-0460">Magnesium</keyword>
<feature type="binding site" evidence="13">
    <location>
        <position position="658"/>
    </location>
    <ligand>
        <name>ATP</name>
        <dbReference type="ChEBI" id="CHEBI:30616"/>
    </ligand>
</feature>
<feature type="binding site" evidence="13">
    <location>
        <position position="782"/>
    </location>
    <ligand>
        <name>ATP</name>
        <dbReference type="ChEBI" id="CHEBI:30616"/>
    </ligand>
</feature>
<dbReference type="InterPro" id="IPR023214">
    <property type="entry name" value="HAD_sf"/>
</dbReference>
<proteinExistence type="inferred from homology"/>
<evidence type="ECO:0000256" key="9">
    <source>
        <dbReference type="ARBA" id="ARBA00022989"/>
    </source>
</evidence>
<feature type="binding site" evidence="13">
    <location>
        <position position="781"/>
    </location>
    <ligand>
        <name>ATP</name>
        <dbReference type="ChEBI" id="CHEBI:30616"/>
    </ligand>
</feature>
<keyword evidence="19" id="KW-1185">Reference proteome</keyword>
<feature type="transmembrane region" description="Helical" evidence="15">
    <location>
        <begin position="1025"/>
        <end position="1047"/>
    </location>
</feature>
<dbReference type="OrthoDB" id="377733at2759"/>
<feature type="binding site" evidence="13">
    <location>
        <position position="758"/>
    </location>
    <ligand>
        <name>ATP</name>
        <dbReference type="ChEBI" id="CHEBI:30616"/>
    </ligand>
</feature>
<organism evidence="18 19">
    <name type="scientific">Bodo saltans</name>
    <name type="common">Flagellated protozoan</name>
    <dbReference type="NCBI Taxonomy" id="75058"/>
    <lineage>
        <taxon>Eukaryota</taxon>
        <taxon>Discoba</taxon>
        <taxon>Euglenozoa</taxon>
        <taxon>Kinetoplastea</taxon>
        <taxon>Metakinetoplastina</taxon>
        <taxon>Eubodonida</taxon>
        <taxon>Bodonidae</taxon>
        <taxon>Bodo</taxon>
    </lineage>
</organism>
<dbReference type="Pfam" id="PF16209">
    <property type="entry name" value="PhoLip_ATPase_N"/>
    <property type="match status" value="1"/>
</dbReference>
<feature type="active site" description="4-aspartylphosphate intermediate" evidence="12">
    <location>
        <position position="397"/>
    </location>
</feature>
<dbReference type="OMA" id="KKYIDCC"/>
<dbReference type="SFLD" id="SFLDG00002">
    <property type="entry name" value="C1.7:_P-type_atpase_like"/>
    <property type="match status" value="1"/>
</dbReference>
<dbReference type="GO" id="GO:0000287">
    <property type="term" value="F:magnesium ion binding"/>
    <property type="evidence" value="ECO:0007669"/>
    <property type="project" value="UniProtKB-UniRule"/>
</dbReference>
<dbReference type="SFLD" id="SFLDS00003">
    <property type="entry name" value="Haloacid_Dehalogenase"/>
    <property type="match status" value="1"/>
</dbReference>
<sequence>MPDAQPASPDVLVHMNNPEANASQMFPTNFIKTAKYTLLTFLPLNLFLQFRRISNFYFLVNMIFALIPGVSPVSPATAVLPLVFVVGVALIKDGYEDYARHRNDANANSIKAHVVRPDPSAACGYSLVDVESKDVHVGDIIEVRLGEELRADVILLSSSITESQAFIDTCNLDGETNLKNRKAIEATWGLNSVEALVGAGPVRIRTGHPDPGLLFWTGTITIGGEEHSLGLDQFMYRSCVLRNTDWVWGVVAYAGVDTKMFRNLQEKPPKMSSLDSKLNYLIVAVLIVQNIFLIVLASLAVNWNSNNDWHWYTRYYINKQTGGTLWIYRYLSYFILLSYLIPISLFVTIELCKVAQAKMMGWDEEMFEFMNGKWYGCIPNTSNLNEQLSQVKFIFSDKTGTLTENVMTYKRGDIRGNPVVADNWAASKQYLVNGGATQKAAEAYFKALILCHTIQPFDDPHNPGELIYEGASPDEVALVRCACEHGFVLKERSTRSMLVDVRGQEIRFEILATLEFTPDRKMMSMIVRDPTNGRITIYTKGADSFVIPQLSSGGGNNDVLPGMKETLIDMSVLGLRTLLVCSKDMSQSEFDAWNARFIEAGKTLQNRSQAVDTVCLEMEKDLLIVGSTAIEDKLQDQVPETLKFFLNAGVVVWMLTGDKRETAVTIAATSSLCDPQHDYVDHVDIGDYSMASEEAKTIVGDAMNLVKQHVYANDGKRTTFVIDGPALNVAMKHHFEIFLEVSQKVSSAVCCRLTPLQKANVVRMFQQATGATALAIGDGANDVSMIQEGRVGVGIVGLEGAQAALAADYAIPRFKHLRRLCAVHGRYALVRNAICTAYSFYKNALMSLPQVYFAFYTGYSGMTLYNGWILTFYNVVFTSIPPLFAGIFEKDISEEVLMNRPELFPPLAAGQYFNVPTLARWFVEAIIHSLILFWISYPTNMQLDVRERSTDGIMYGTTLMTCMVFLALAKISLHINYWTWFVAGSIIGSAIVYVLFVIIYSSFTIVFGDSSFSSTIFILFTDPKYWFYLLLFVVGFLIPIDMAILYFQKQLFPTEVDIAATEAVNGRPRATSPVSSAPQ</sequence>
<dbReference type="InterPro" id="IPR006539">
    <property type="entry name" value="P-type_ATPase_IV"/>
</dbReference>
<dbReference type="InterPro" id="IPR032630">
    <property type="entry name" value="P_typ_ATPase_c"/>
</dbReference>
<dbReference type="Pfam" id="PF16212">
    <property type="entry name" value="PhoLip_ATPase_C"/>
    <property type="match status" value="1"/>
</dbReference>
<feature type="binding site" evidence="13">
    <location>
        <position position="399"/>
    </location>
    <ligand>
        <name>ATP</name>
        <dbReference type="ChEBI" id="CHEBI:30616"/>
    </ligand>
</feature>
<evidence type="ECO:0000256" key="7">
    <source>
        <dbReference type="ARBA" id="ARBA00022842"/>
    </source>
</evidence>
<dbReference type="SUPFAM" id="SSF56784">
    <property type="entry name" value="HAD-like"/>
    <property type="match status" value="1"/>
</dbReference>
<keyword evidence="6 13" id="KW-0067">ATP-binding</keyword>
<comment type="similarity">
    <text evidence="2 15">Belongs to the cation transport ATPase (P-type) (TC 3.A.3) family. Type IV subfamily.</text>
</comment>
<feature type="transmembrane region" description="Helical" evidence="15">
    <location>
        <begin position="53"/>
        <end position="70"/>
    </location>
</feature>
<feature type="transmembrane region" description="Helical" evidence="15">
    <location>
        <begin position="952"/>
        <end position="973"/>
    </location>
</feature>
<keyword evidence="4 14" id="KW-0479">Metal-binding</keyword>
<evidence type="ECO:0000313" key="18">
    <source>
        <dbReference type="EMBL" id="CUG93673.1"/>
    </source>
</evidence>
<feature type="binding site" evidence="13">
    <location>
        <position position="475"/>
    </location>
    <ligand>
        <name>ATP</name>
        <dbReference type="ChEBI" id="CHEBI:30616"/>
    </ligand>
</feature>
<feature type="binding site" evidence="13">
    <location>
        <position position="516"/>
    </location>
    <ligand>
        <name>ATP</name>
        <dbReference type="ChEBI" id="CHEBI:30616"/>
    </ligand>
</feature>
<feature type="binding site" evidence="14">
    <location>
        <position position="399"/>
    </location>
    <ligand>
        <name>Mg(2+)</name>
        <dbReference type="ChEBI" id="CHEBI:18420"/>
    </ligand>
</feature>
<gene>
    <name evidence="18" type="ORF">BSAL_44100</name>
</gene>
<feature type="binding site" evidence="13">
    <location>
        <position position="752"/>
    </location>
    <ligand>
        <name>ATP</name>
        <dbReference type="ChEBI" id="CHEBI:30616"/>
    </ligand>
</feature>
<feature type="domain" description="P-type ATPase C-terminal" evidence="17">
    <location>
        <begin position="804"/>
        <end position="1054"/>
    </location>
</feature>
<keyword evidence="5 13" id="KW-0547">Nucleotide-binding</keyword>
<dbReference type="GO" id="GO:0140326">
    <property type="term" value="F:ATPase-coupled intramembrane lipid transporter activity"/>
    <property type="evidence" value="ECO:0007669"/>
    <property type="project" value="UniProtKB-EC"/>
</dbReference>
<evidence type="ECO:0000256" key="14">
    <source>
        <dbReference type="PIRSR" id="PIRSR606539-3"/>
    </source>
</evidence>
<evidence type="ECO:0000313" key="19">
    <source>
        <dbReference type="Proteomes" id="UP000051952"/>
    </source>
</evidence>
<evidence type="ECO:0000256" key="5">
    <source>
        <dbReference type="ARBA" id="ARBA00022741"/>
    </source>
</evidence>
<feature type="transmembrane region" description="Helical" evidence="15">
    <location>
        <begin position="278"/>
        <end position="301"/>
    </location>
</feature>
<protein>
    <recommendedName>
        <fullName evidence="15">Phospholipid-transporting ATPase</fullName>
        <ecNumber evidence="15">7.6.2.1</ecNumber>
    </recommendedName>
</protein>
<dbReference type="InterPro" id="IPR018303">
    <property type="entry name" value="ATPase_P-typ_P_site"/>
</dbReference>
<dbReference type="GO" id="GO:0005524">
    <property type="term" value="F:ATP binding"/>
    <property type="evidence" value="ECO:0007669"/>
    <property type="project" value="UniProtKB-UniRule"/>
</dbReference>
<dbReference type="GO" id="GO:0005886">
    <property type="term" value="C:plasma membrane"/>
    <property type="evidence" value="ECO:0007669"/>
    <property type="project" value="TreeGrafter"/>
</dbReference>
<keyword evidence="8 15" id="KW-1278">Translocase</keyword>